<dbReference type="PANTHER" id="PTHR44943:SF8">
    <property type="entry name" value="TPR REPEAT-CONTAINING PROTEIN MJ0263"/>
    <property type="match status" value="1"/>
</dbReference>
<dbReference type="SUPFAM" id="SSF48452">
    <property type="entry name" value="TPR-like"/>
    <property type="match status" value="3"/>
</dbReference>
<feature type="compositionally biased region" description="Basic and acidic residues" evidence="4">
    <location>
        <begin position="195"/>
        <end position="208"/>
    </location>
</feature>
<reference evidence="5 6" key="1">
    <citation type="submission" date="2019-02" db="EMBL/GenBank/DDBJ databases">
        <title>Deep-cultivation of Planctomycetes and their phenomic and genomic characterization uncovers novel biology.</title>
        <authorList>
            <person name="Wiegand S."/>
            <person name="Jogler M."/>
            <person name="Boedeker C."/>
            <person name="Pinto D."/>
            <person name="Vollmers J."/>
            <person name="Rivas-Marin E."/>
            <person name="Kohn T."/>
            <person name="Peeters S.H."/>
            <person name="Heuer A."/>
            <person name="Rast P."/>
            <person name="Oberbeckmann S."/>
            <person name="Bunk B."/>
            <person name="Jeske O."/>
            <person name="Meyerdierks A."/>
            <person name="Storesund J.E."/>
            <person name="Kallscheuer N."/>
            <person name="Luecker S."/>
            <person name="Lage O.M."/>
            <person name="Pohl T."/>
            <person name="Merkel B.J."/>
            <person name="Hornburger P."/>
            <person name="Mueller R.-W."/>
            <person name="Bruemmer F."/>
            <person name="Labrenz M."/>
            <person name="Spormann A.M."/>
            <person name="Op den Camp H."/>
            <person name="Overmann J."/>
            <person name="Amann R."/>
            <person name="Jetten M.S.M."/>
            <person name="Mascher T."/>
            <person name="Medema M.H."/>
            <person name="Devos D.P."/>
            <person name="Kaster A.-K."/>
            <person name="Ovreas L."/>
            <person name="Rohde M."/>
            <person name="Galperin M.Y."/>
            <person name="Jogler C."/>
        </authorList>
    </citation>
    <scope>NUCLEOTIDE SEQUENCE [LARGE SCALE GENOMIC DNA]</scope>
    <source>
        <strain evidence="5 6">Q31a</strain>
    </source>
</reference>
<organism evidence="5 6">
    <name type="scientific">Aureliella helgolandensis</name>
    <dbReference type="NCBI Taxonomy" id="2527968"/>
    <lineage>
        <taxon>Bacteria</taxon>
        <taxon>Pseudomonadati</taxon>
        <taxon>Planctomycetota</taxon>
        <taxon>Planctomycetia</taxon>
        <taxon>Pirellulales</taxon>
        <taxon>Pirellulaceae</taxon>
        <taxon>Aureliella</taxon>
    </lineage>
</organism>
<feature type="compositionally biased region" description="Polar residues" evidence="4">
    <location>
        <begin position="229"/>
        <end position="239"/>
    </location>
</feature>
<dbReference type="EMBL" id="CP036298">
    <property type="protein sequence ID" value="QDV23256.1"/>
    <property type="molecule type" value="Genomic_DNA"/>
</dbReference>
<protein>
    <submittedName>
        <fullName evidence="5">Tetratricopeptide repeat protein</fullName>
    </submittedName>
</protein>
<keyword evidence="1" id="KW-0677">Repeat</keyword>
<evidence type="ECO:0000256" key="3">
    <source>
        <dbReference type="PROSITE-ProRule" id="PRU00339"/>
    </source>
</evidence>
<evidence type="ECO:0000313" key="5">
    <source>
        <dbReference type="EMBL" id="QDV23256.1"/>
    </source>
</evidence>
<keyword evidence="2 3" id="KW-0802">TPR repeat</keyword>
<evidence type="ECO:0000313" key="6">
    <source>
        <dbReference type="Proteomes" id="UP000318017"/>
    </source>
</evidence>
<evidence type="ECO:0000256" key="2">
    <source>
        <dbReference type="ARBA" id="ARBA00022803"/>
    </source>
</evidence>
<dbReference type="Pfam" id="PF14559">
    <property type="entry name" value="TPR_19"/>
    <property type="match status" value="2"/>
</dbReference>
<accession>A0A518G3T2</accession>
<dbReference type="KEGG" id="ahel:Q31a_15540"/>
<sequence>MKFNTPADSFCTPTVVKRAAICLLVVLAVGLLVHQVWRREHASIAAAPFVVSPSESSATDLQLAPFGVPQAASLDRPGLEHRGTPLVAQPLLVYSIASLTPPPANLSVTPPPTTGPFRIASYSSPGEFGANATESELVEAAEIVLTPPSNSLQRAGPLADNFPPNGGIAQRPRTTGISPWISESRAQDIPSASESKGRAEPRPPHSREVLPGSSRSATEAVASPRLYPEQSSAADQLSNAVLPKPENPASSLRRDVLVESARNAVALQDLELASQRFENLLIEFPAFEEARSEYVGILSQRGLWADAQVQLEQLLEMHPSEVAYYSRYADLLIQQGKFVSAEGTLKRMLEEQPGEPEAYIVLGRLLVWQGKTAEAAKLYDTHLKSAGNLPPALEAKLARFLMEINRPQQAIAIISRLLEMQSDDPELTLDLLLAHARLGHEALVFDLLGTIAEYPGVQPSQRIALADTLYREAYYRPALMLFEQALAHSPGDINTQCKLIRTHVRLYNMPAAAATLAGLAERQTDVLVRLELANYKTAVGELAEAYAIYQSLLLENPQQVEALKGLGTLLHAISDFRRAETVYRRALENAPNDPQLKQQLAETLLKQRRLNSAIDVLDSSVGAANAVGVVASDPGAIADMLVRGQEYSAAEALCLEELHVVHSASTRLSLRTSLGWAQFRLGRPSEALETFNQTRLENATNSPRLRYGIYCCQRELGQSAAAEAELSEELSLFYPSTYNRVVLADLALQDCNCALAARLLGQALAFEPDNHYLLIRLGEAEAMCDACANQCEDEAHFEQALALSPSNTRARLGLARGAARGHAYASSIELYRQILVALPMYPLAAMEQARVWYAWKGVDRANQAYWQAEEVLQSQPRFTQDANLNARNLQALEDDNAQANRSLQAVVEERSGKYWKNWKPRSSLCHFRNLIEIDPTNEEAYFDLAQVLSELGMTHQAIDQYNQLLAINPCHREAAIARRRKQLELRPQLRNRFEFEHRTGRDGLSSITSLRLESLAVMPVGDQQDYLTIGYAHRFLRPHRGTDADGNVAILGIHSQPLEQLTLFAVTEVEEYDYGFSTRPTFRTGAYWRTSADVLLGIDGFLDNVAENGESIRQDIYRGGFDLSLATYLNWRWQVDGRYRYAAYSDHNSLHELSIHNNYSLAVGRRPLTAKLDFNLLSYANATEFGPTPGVLQDTIHPYFSPSGYVFLTAGMEKRFWLSQHTFDGANQHWFSMCGGARVDSESVGFGLFELRGHRDIRDWLSADVSTAGIFSSVYESVGVQGFLTIRMP</sequence>
<dbReference type="SMART" id="SM00028">
    <property type="entry name" value="TPR"/>
    <property type="match status" value="10"/>
</dbReference>
<keyword evidence="6" id="KW-1185">Reference proteome</keyword>
<dbReference type="Pfam" id="PF13431">
    <property type="entry name" value="TPR_17"/>
    <property type="match status" value="1"/>
</dbReference>
<dbReference type="PANTHER" id="PTHR44943">
    <property type="entry name" value="CELLULOSE SYNTHASE OPERON PROTEIN C"/>
    <property type="match status" value="1"/>
</dbReference>
<dbReference type="InterPro" id="IPR019734">
    <property type="entry name" value="TPR_rpt"/>
</dbReference>
<dbReference type="PROSITE" id="PS50005">
    <property type="entry name" value="TPR"/>
    <property type="match status" value="2"/>
</dbReference>
<proteinExistence type="predicted"/>
<dbReference type="InterPro" id="IPR051685">
    <property type="entry name" value="Ycf3/AcsC/BcsC/TPR_MFPF"/>
</dbReference>
<name>A0A518G3T2_9BACT</name>
<feature type="repeat" description="TPR" evidence="3">
    <location>
        <begin position="938"/>
        <end position="971"/>
    </location>
</feature>
<dbReference type="Proteomes" id="UP000318017">
    <property type="component" value="Chromosome"/>
</dbReference>
<evidence type="ECO:0000256" key="1">
    <source>
        <dbReference type="ARBA" id="ARBA00022737"/>
    </source>
</evidence>
<feature type="repeat" description="TPR" evidence="3">
    <location>
        <begin position="560"/>
        <end position="593"/>
    </location>
</feature>
<gene>
    <name evidence="5" type="ORF">Q31a_15540</name>
</gene>
<feature type="region of interest" description="Disordered" evidence="4">
    <location>
        <begin position="148"/>
        <end position="249"/>
    </location>
</feature>
<dbReference type="Gene3D" id="1.25.40.10">
    <property type="entry name" value="Tetratricopeptide repeat domain"/>
    <property type="match status" value="5"/>
</dbReference>
<dbReference type="InterPro" id="IPR011990">
    <property type="entry name" value="TPR-like_helical_dom_sf"/>
</dbReference>
<evidence type="ECO:0000256" key="4">
    <source>
        <dbReference type="SAM" id="MobiDB-lite"/>
    </source>
</evidence>